<evidence type="ECO:0000259" key="2">
    <source>
        <dbReference type="Pfam" id="PF02701"/>
    </source>
</evidence>
<dbReference type="Pfam" id="PF02701">
    <property type="entry name" value="Zn_ribbon_Dof"/>
    <property type="match status" value="2"/>
</dbReference>
<dbReference type="AlphaFoldDB" id="A0A8T0IVX6"/>
<dbReference type="GO" id="GO:0003677">
    <property type="term" value="F:DNA binding"/>
    <property type="evidence" value="ECO:0007669"/>
    <property type="project" value="InterPro"/>
</dbReference>
<feature type="region of interest" description="Disordered" evidence="1">
    <location>
        <begin position="211"/>
        <end position="230"/>
    </location>
</feature>
<protein>
    <recommendedName>
        <fullName evidence="2">Dof-type domain-containing protein</fullName>
    </recommendedName>
</protein>
<name>A0A8T0IVX6_CERPU</name>
<dbReference type="InterPro" id="IPR003851">
    <property type="entry name" value="Znf_Dof"/>
</dbReference>
<feature type="compositionally biased region" description="Basic and acidic residues" evidence="1">
    <location>
        <begin position="179"/>
        <end position="193"/>
    </location>
</feature>
<dbReference type="Proteomes" id="UP000822688">
    <property type="component" value="Chromosome 2"/>
</dbReference>
<dbReference type="EMBL" id="CM026422">
    <property type="protein sequence ID" value="KAG0586976.1"/>
    <property type="molecule type" value="Genomic_DNA"/>
</dbReference>
<evidence type="ECO:0000313" key="4">
    <source>
        <dbReference type="Proteomes" id="UP000822688"/>
    </source>
</evidence>
<proteinExistence type="predicted"/>
<keyword evidence="4" id="KW-1185">Reference proteome</keyword>
<evidence type="ECO:0000313" key="3">
    <source>
        <dbReference type="EMBL" id="KAG0586976.1"/>
    </source>
</evidence>
<sequence length="261" mass="29874">MADQKDQKVHCVHCGSSNLKFKFLNNKKPDQHRYKCLNCEAIFTWEDHKRPKPKHYKKVRNEDPVEIQGQRTQCNKCFAVNNARFKFYNNKKKYGETQPRFRCLSCKNYFQMHLKDGVLVAIKTRSKKSPTLNANEDDQLDMFDILFPSEGENPPDPSHSLQLQDAAQAAYECSLDNSSMHDEDHHEGPHHASPDQNPYYDWENDFGELIDNPNYGHANDHSSDSSPSALSTDGLIGMMDGVSEALAAADMIYLSDFEKPL</sequence>
<reference evidence="3" key="1">
    <citation type="submission" date="2020-06" db="EMBL/GenBank/DDBJ databases">
        <title>WGS assembly of Ceratodon purpureus strain R40.</title>
        <authorList>
            <person name="Carey S.B."/>
            <person name="Jenkins J."/>
            <person name="Shu S."/>
            <person name="Lovell J.T."/>
            <person name="Sreedasyam A."/>
            <person name="Maumus F."/>
            <person name="Tiley G.P."/>
            <person name="Fernandez-Pozo N."/>
            <person name="Barry K."/>
            <person name="Chen C."/>
            <person name="Wang M."/>
            <person name="Lipzen A."/>
            <person name="Daum C."/>
            <person name="Saski C.A."/>
            <person name="Payton A.C."/>
            <person name="Mcbreen J.C."/>
            <person name="Conrad R.E."/>
            <person name="Kollar L.M."/>
            <person name="Olsson S."/>
            <person name="Huttunen S."/>
            <person name="Landis J.B."/>
            <person name="Wickett N.J."/>
            <person name="Johnson M.G."/>
            <person name="Rensing S.A."/>
            <person name="Grimwood J."/>
            <person name="Schmutz J."/>
            <person name="Mcdaniel S.F."/>
        </authorList>
    </citation>
    <scope>NUCLEOTIDE SEQUENCE</scope>
    <source>
        <strain evidence="3">R40</strain>
    </source>
</reference>
<gene>
    <name evidence="3" type="ORF">KC19_2G131800</name>
</gene>
<accession>A0A8T0IVX6</accession>
<dbReference type="GO" id="GO:0006355">
    <property type="term" value="P:regulation of DNA-templated transcription"/>
    <property type="evidence" value="ECO:0007669"/>
    <property type="project" value="InterPro"/>
</dbReference>
<feature type="region of interest" description="Disordered" evidence="1">
    <location>
        <begin position="178"/>
        <end position="204"/>
    </location>
</feature>
<evidence type="ECO:0000256" key="1">
    <source>
        <dbReference type="SAM" id="MobiDB-lite"/>
    </source>
</evidence>
<comment type="caution">
    <text evidence="3">The sequence shown here is derived from an EMBL/GenBank/DDBJ whole genome shotgun (WGS) entry which is preliminary data.</text>
</comment>
<feature type="domain" description="Dof-type" evidence="2">
    <location>
        <begin position="71"/>
        <end position="110"/>
    </location>
</feature>
<organism evidence="3 4">
    <name type="scientific">Ceratodon purpureus</name>
    <name type="common">Fire moss</name>
    <name type="synonym">Dicranum purpureum</name>
    <dbReference type="NCBI Taxonomy" id="3225"/>
    <lineage>
        <taxon>Eukaryota</taxon>
        <taxon>Viridiplantae</taxon>
        <taxon>Streptophyta</taxon>
        <taxon>Embryophyta</taxon>
        <taxon>Bryophyta</taxon>
        <taxon>Bryophytina</taxon>
        <taxon>Bryopsida</taxon>
        <taxon>Dicranidae</taxon>
        <taxon>Pseudoditrichales</taxon>
        <taxon>Ditrichaceae</taxon>
        <taxon>Ceratodon</taxon>
    </lineage>
</organism>
<feature type="domain" description="Dof-type" evidence="2">
    <location>
        <begin position="6"/>
        <end position="44"/>
    </location>
</feature>